<dbReference type="PANTHER" id="PTHR46086:SF3">
    <property type="entry name" value="TRIACYLGLYCEROL LIPASE OBL1"/>
    <property type="match status" value="1"/>
</dbReference>
<proteinExistence type="predicted"/>
<evidence type="ECO:0000313" key="2">
    <source>
        <dbReference type="EMBL" id="CEP00377.1"/>
    </source>
</evidence>
<dbReference type="AlphaFoldDB" id="A0A0G4IYN9"/>
<evidence type="ECO:0000313" key="3">
    <source>
        <dbReference type="Proteomes" id="UP000039324"/>
    </source>
</evidence>
<protein>
    <recommendedName>
        <fullName evidence="1">Fungal lipase-type domain-containing protein</fullName>
    </recommendedName>
</protein>
<dbReference type="STRING" id="37360.A0A0G4IYN9"/>
<name>A0A0G4IYN9_PLABS</name>
<dbReference type="Proteomes" id="UP000039324">
    <property type="component" value="Unassembled WGS sequence"/>
</dbReference>
<dbReference type="GO" id="GO:0006629">
    <property type="term" value="P:lipid metabolic process"/>
    <property type="evidence" value="ECO:0007669"/>
    <property type="project" value="InterPro"/>
</dbReference>
<dbReference type="InterPro" id="IPR029058">
    <property type="entry name" value="AB_hydrolase_fold"/>
</dbReference>
<accession>A0A0G4IYN9</accession>
<keyword evidence="3" id="KW-1185">Reference proteome</keyword>
<organism evidence="2 3">
    <name type="scientific">Plasmodiophora brassicae</name>
    <name type="common">Clubroot disease agent</name>
    <dbReference type="NCBI Taxonomy" id="37360"/>
    <lineage>
        <taxon>Eukaryota</taxon>
        <taxon>Sar</taxon>
        <taxon>Rhizaria</taxon>
        <taxon>Endomyxa</taxon>
        <taxon>Phytomyxea</taxon>
        <taxon>Plasmodiophorida</taxon>
        <taxon>Plasmodiophoridae</taxon>
        <taxon>Plasmodiophora</taxon>
    </lineage>
</organism>
<dbReference type="InterPro" id="IPR002921">
    <property type="entry name" value="Fungal_lipase-type"/>
</dbReference>
<dbReference type="Pfam" id="PF01764">
    <property type="entry name" value="Lipase_3"/>
    <property type="match status" value="1"/>
</dbReference>
<dbReference type="SUPFAM" id="SSF53474">
    <property type="entry name" value="alpha/beta-Hydrolases"/>
    <property type="match status" value="1"/>
</dbReference>
<feature type="domain" description="Fungal lipase-type" evidence="1">
    <location>
        <begin position="283"/>
        <end position="419"/>
    </location>
</feature>
<dbReference type="Gene3D" id="3.40.50.1820">
    <property type="entry name" value="alpha/beta hydrolase"/>
    <property type="match status" value="1"/>
</dbReference>
<gene>
    <name evidence="2" type="ORF">PBRA_001431</name>
</gene>
<dbReference type="ESTHER" id="plabs-a0a0g4iyn9">
    <property type="family name" value="Triacylglycerol-lipase-OBL1-like"/>
</dbReference>
<dbReference type="InterPro" id="IPR044819">
    <property type="entry name" value="OBL-like"/>
</dbReference>
<evidence type="ECO:0000259" key="1">
    <source>
        <dbReference type="Pfam" id="PF01764"/>
    </source>
</evidence>
<reference evidence="2 3" key="1">
    <citation type="submission" date="2015-02" db="EMBL/GenBank/DDBJ databases">
        <authorList>
            <person name="Chooi Y.-H."/>
        </authorList>
    </citation>
    <scope>NUCLEOTIDE SEQUENCE [LARGE SCALE GENOMIC DNA]</scope>
    <source>
        <strain evidence="2">E3</strain>
    </source>
</reference>
<dbReference type="EMBL" id="CDSF01000101">
    <property type="protein sequence ID" value="CEP00377.1"/>
    <property type="molecule type" value="Genomic_DNA"/>
</dbReference>
<sequence length="523" mass="58997">MSHAGEQQCQAYAEEEVWPNVLKVVVRVLLWPYLAVVELVCLPFRFAWDESDEYILASHGWLRTLVNGCLELIEADYNEDVKLVWSRIISAYNISLAFVYQVTIYNVVLTVCQKLGIAIVVKGLMRRIEWLLSKMFSGFYTTDSDVSCVYSIVNVIAPEFDVPKEYDIQSPRFPIIMDRESGSSPIDHPFNAHFMSQFAKLAYEHPLVIKDVIASRWGLRFDGFACNRYAGTDAHYDEEQLGTLKFRPDVAGYVCSNSNSIMIAFVGADALDLVSWRSDACSVMNTFSDIGGVHAEFYNALFEPRENCLFDQIVSIVNGPGNASKSIFLTGHSSGGALASVFAQTATRYPDLQRRIKGIFTFGQPRTGNSAYRARFEQVYGDPLIALRFVFGNVRWTESSICRPKLRFRRPQDLVPKVPCGLGFKHHISERFITSFNRIVADPEDIQDCRENEDRHAFIFGAIKLATSPLHGESFLRMTLRAALICLPGILDHLPAAYEHALRVHAVDFRAEGFTRFAPTKSS</sequence>
<dbReference type="GO" id="GO:0004806">
    <property type="term" value="F:triacylglycerol lipase activity"/>
    <property type="evidence" value="ECO:0007669"/>
    <property type="project" value="InterPro"/>
</dbReference>
<dbReference type="OrthoDB" id="426718at2759"/>
<dbReference type="PANTHER" id="PTHR46086">
    <property type="entry name" value="ALPHA/BETA-HYDROLASES SUPERFAMILY PROTEIN"/>
    <property type="match status" value="1"/>
</dbReference>